<dbReference type="Gene3D" id="1.20.1250.20">
    <property type="entry name" value="MFS general substrate transporter like domains"/>
    <property type="match status" value="1"/>
</dbReference>
<gene>
    <name evidence="1" type="ORF">C2845_PM04G01200</name>
</gene>
<comment type="caution">
    <text evidence="1">The sequence shown here is derived from an EMBL/GenBank/DDBJ whole genome shotgun (WGS) entry which is preliminary data.</text>
</comment>
<proteinExistence type="predicted"/>
<sequence length="70" mass="7545">MAAAVRSFLLGSRLYRHQRPVGSPLTRILQVVVAAWTKRTSVAALPANPSLLNEAVPVAGQGHSGDDRRR</sequence>
<dbReference type="STRING" id="4540.A0A3L6QUT8"/>
<dbReference type="OrthoDB" id="8904098at2759"/>
<protein>
    <submittedName>
        <fullName evidence="1">Protein NRT1/ PTR FAMILY 8.2-like</fullName>
    </submittedName>
</protein>
<dbReference type="Proteomes" id="UP000275267">
    <property type="component" value="Unassembled WGS sequence"/>
</dbReference>
<dbReference type="EMBL" id="PQIB02000011">
    <property type="protein sequence ID" value="RLM86881.1"/>
    <property type="molecule type" value="Genomic_DNA"/>
</dbReference>
<name>A0A3L6QUT8_PANMI</name>
<dbReference type="AlphaFoldDB" id="A0A3L6QUT8"/>
<accession>A0A3L6QUT8</accession>
<dbReference type="InterPro" id="IPR036259">
    <property type="entry name" value="MFS_trans_sf"/>
</dbReference>
<organism evidence="1 2">
    <name type="scientific">Panicum miliaceum</name>
    <name type="common">Proso millet</name>
    <name type="synonym">Broomcorn millet</name>
    <dbReference type="NCBI Taxonomy" id="4540"/>
    <lineage>
        <taxon>Eukaryota</taxon>
        <taxon>Viridiplantae</taxon>
        <taxon>Streptophyta</taxon>
        <taxon>Embryophyta</taxon>
        <taxon>Tracheophyta</taxon>
        <taxon>Spermatophyta</taxon>
        <taxon>Magnoliopsida</taxon>
        <taxon>Liliopsida</taxon>
        <taxon>Poales</taxon>
        <taxon>Poaceae</taxon>
        <taxon>PACMAD clade</taxon>
        <taxon>Panicoideae</taxon>
        <taxon>Panicodae</taxon>
        <taxon>Paniceae</taxon>
        <taxon>Panicinae</taxon>
        <taxon>Panicum</taxon>
        <taxon>Panicum sect. Panicum</taxon>
    </lineage>
</organism>
<reference evidence="2" key="1">
    <citation type="journal article" date="2019" name="Nat. Commun.">
        <title>The genome of broomcorn millet.</title>
        <authorList>
            <person name="Zou C."/>
            <person name="Miki D."/>
            <person name="Li D."/>
            <person name="Tang Q."/>
            <person name="Xiao L."/>
            <person name="Rajput S."/>
            <person name="Deng P."/>
            <person name="Jia W."/>
            <person name="Huang R."/>
            <person name="Zhang M."/>
            <person name="Sun Y."/>
            <person name="Hu J."/>
            <person name="Fu X."/>
            <person name="Schnable P.S."/>
            <person name="Li F."/>
            <person name="Zhang H."/>
            <person name="Feng B."/>
            <person name="Zhu X."/>
            <person name="Liu R."/>
            <person name="Schnable J.C."/>
            <person name="Zhu J.-K."/>
            <person name="Zhang H."/>
        </authorList>
    </citation>
    <scope>NUCLEOTIDE SEQUENCE [LARGE SCALE GENOMIC DNA]</scope>
</reference>
<keyword evidence="2" id="KW-1185">Reference proteome</keyword>
<evidence type="ECO:0000313" key="1">
    <source>
        <dbReference type="EMBL" id="RLM86881.1"/>
    </source>
</evidence>
<evidence type="ECO:0000313" key="2">
    <source>
        <dbReference type="Proteomes" id="UP000275267"/>
    </source>
</evidence>